<sequence length="200" mass="22539">MKLYLGTKPEPVVGSGASSSTRPKTSSKRPSSGSGPSSRRYLGPQLRTVSREARKNLPPGSPSFSSKPEEDRYDLFYKEGIVAMSLLQTCGQKIIRKIETDPPKHVEDVTKKVGALAVAFGGNQRRLEKLGEKQEEFKDYMKNEVNSSRDELKKIQKDTKESIMLLGSQINENHCKLDELTSLVRNINRLPLRIRQYVFL</sequence>
<feature type="compositionally biased region" description="Low complexity" evidence="1">
    <location>
        <begin position="18"/>
        <end position="40"/>
    </location>
</feature>
<dbReference type="GeneID" id="90071161"/>
<evidence type="ECO:0000256" key="1">
    <source>
        <dbReference type="SAM" id="MobiDB-lite"/>
    </source>
</evidence>
<feature type="region of interest" description="Disordered" evidence="1">
    <location>
        <begin position="1"/>
        <end position="69"/>
    </location>
</feature>
<gene>
    <name evidence="2" type="ORF">DASC09_005070</name>
</gene>
<evidence type="ECO:0000313" key="3">
    <source>
        <dbReference type="Proteomes" id="UP001360560"/>
    </source>
</evidence>
<keyword evidence="3" id="KW-1185">Reference proteome</keyword>
<evidence type="ECO:0000313" key="2">
    <source>
        <dbReference type="EMBL" id="GMM33182.1"/>
    </source>
</evidence>
<proteinExistence type="predicted"/>
<dbReference type="AlphaFoldDB" id="A0AAV5QEZ3"/>
<accession>A0AAV5QEZ3</accession>
<dbReference type="EMBL" id="BTFZ01000001">
    <property type="protein sequence ID" value="GMM33182.1"/>
    <property type="molecule type" value="Genomic_DNA"/>
</dbReference>
<reference evidence="2 3" key="1">
    <citation type="journal article" date="2023" name="Elife">
        <title>Identification of key yeast species and microbe-microbe interactions impacting larval growth of Drosophila in the wild.</title>
        <authorList>
            <person name="Mure A."/>
            <person name="Sugiura Y."/>
            <person name="Maeda R."/>
            <person name="Honda K."/>
            <person name="Sakurai N."/>
            <person name="Takahashi Y."/>
            <person name="Watada M."/>
            <person name="Katoh T."/>
            <person name="Gotoh A."/>
            <person name="Gotoh Y."/>
            <person name="Taniguchi I."/>
            <person name="Nakamura K."/>
            <person name="Hayashi T."/>
            <person name="Katayama T."/>
            <person name="Uemura T."/>
            <person name="Hattori Y."/>
        </authorList>
    </citation>
    <scope>NUCLEOTIDE SEQUENCE [LARGE SCALE GENOMIC DNA]</scope>
    <source>
        <strain evidence="2 3">SC-9</strain>
    </source>
</reference>
<organism evidence="2 3">
    <name type="scientific">Saccharomycopsis crataegensis</name>
    <dbReference type="NCBI Taxonomy" id="43959"/>
    <lineage>
        <taxon>Eukaryota</taxon>
        <taxon>Fungi</taxon>
        <taxon>Dikarya</taxon>
        <taxon>Ascomycota</taxon>
        <taxon>Saccharomycotina</taxon>
        <taxon>Saccharomycetes</taxon>
        <taxon>Saccharomycopsidaceae</taxon>
        <taxon>Saccharomycopsis</taxon>
    </lineage>
</organism>
<dbReference type="RefSeq" id="XP_064850182.1">
    <property type="nucleotide sequence ID" value="XM_064994110.1"/>
</dbReference>
<dbReference type="Proteomes" id="UP001360560">
    <property type="component" value="Unassembled WGS sequence"/>
</dbReference>
<comment type="caution">
    <text evidence="2">The sequence shown here is derived from an EMBL/GenBank/DDBJ whole genome shotgun (WGS) entry which is preliminary data.</text>
</comment>
<protein>
    <submittedName>
        <fullName evidence="2">Uncharacterized protein</fullName>
    </submittedName>
</protein>
<name>A0AAV5QEZ3_9ASCO</name>